<reference evidence="2" key="1">
    <citation type="submission" date="2019-12" db="EMBL/GenBank/DDBJ databases">
        <title>Genome sequencing and annotation of Brassica cretica.</title>
        <authorList>
            <person name="Studholme D.J."/>
            <person name="Sarris P.F."/>
        </authorList>
    </citation>
    <scope>NUCLEOTIDE SEQUENCE</scope>
    <source>
        <strain evidence="2">PFS-001/15</strain>
        <tissue evidence="2">Leaf</tissue>
    </source>
</reference>
<dbReference type="Proteomes" id="UP000712281">
    <property type="component" value="Unassembled WGS sequence"/>
</dbReference>
<evidence type="ECO:0000313" key="3">
    <source>
        <dbReference type="Proteomes" id="UP000712281"/>
    </source>
</evidence>
<dbReference type="InterPro" id="IPR000504">
    <property type="entry name" value="RRM_dom"/>
</dbReference>
<dbReference type="InterPro" id="IPR035979">
    <property type="entry name" value="RBD_domain_sf"/>
</dbReference>
<dbReference type="Gene3D" id="1.20.120.1750">
    <property type="match status" value="1"/>
</dbReference>
<name>A0A8S9L631_BRACR</name>
<proteinExistence type="predicted"/>
<evidence type="ECO:0000259" key="1">
    <source>
        <dbReference type="Pfam" id="PF00076"/>
    </source>
</evidence>
<dbReference type="EMBL" id="QGKW02000717">
    <property type="protein sequence ID" value="KAF2600846.1"/>
    <property type="molecule type" value="Genomic_DNA"/>
</dbReference>
<protein>
    <recommendedName>
        <fullName evidence="1">RRM domain-containing protein</fullName>
    </recommendedName>
</protein>
<dbReference type="SUPFAM" id="SSF57850">
    <property type="entry name" value="RING/U-box"/>
    <property type="match status" value="1"/>
</dbReference>
<gene>
    <name evidence="2" type="ORF">F2Q68_00007436</name>
</gene>
<dbReference type="SUPFAM" id="SSF54928">
    <property type="entry name" value="RNA-binding domain, RBD"/>
    <property type="match status" value="1"/>
</dbReference>
<feature type="domain" description="RRM" evidence="1">
    <location>
        <begin position="129"/>
        <end position="156"/>
    </location>
</feature>
<sequence length="259" mass="29362">MNKPFSSWGVEGVWRNKRSLLGNYPDLDCRPNPLRDDSYISYPKLKTPVKRLRSMMILRGGRNVAYWTCVTISYSLSSLSLSRLHEIRRFRIQIAVIDLLRRASLFSEEEGDANEGGGDFPEPPEEAKLFVRNLAYDVDSQALAMLFEQAGTVEIAEKFSVSWSETNTKPCPHCQSPLEIFRGLGSVWFVSCANCSGYCCWECMQSKESHETESGTYGDCVEPVTEQDALEKGAEVVDTSCLDRWEACEACQEFLRDFK</sequence>
<organism evidence="2 3">
    <name type="scientific">Brassica cretica</name>
    <name type="common">Mustard</name>
    <dbReference type="NCBI Taxonomy" id="69181"/>
    <lineage>
        <taxon>Eukaryota</taxon>
        <taxon>Viridiplantae</taxon>
        <taxon>Streptophyta</taxon>
        <taxon>Embryophyta</taxon>
        <taxon>Tracheophyta</taxon>
        <taxon>Spermatophyta</taxon>
        <taxon>Magnoliopsida</taxon>
        <taxon>eudicotyledons</taxon>
        <taxon>Gunneridae</taxon>
        <taxon>Pentapetalae</taxon>
        <taxon>rosids</taxon>
        <taxon>malvids</taxon>
        <taxon>Brassicales</taxon>
        <taxon>Brassicaceae</taxon>
        <taxon>Brassiceae</taxon>
        <taxon>Brassica</taxon>
    </lineage>
</organism>
<dbReference type="AlphaFoldDB" id="A0A8S9L631"/>
<comment type="caution">
    <text evidence="2">The sequence shown here is derived from an EMBL/GenBank/DDBJ whole genome shotgun (WGS) entry which is preliminary data.</text>
</comment>
<dbReference type="Pfam" id="PF00076">
    <property type="entry name" value="RRM_1"/>
    <property type="match status" value="1"/>
</dbReference>
<evidence type="ECO:0000313" key="2">
    <source>
        <dbReference type="EMBL" id="KAF2600846.1"/>
    </source>
</evidence>
<accession>A0A8S9L631</accession>
<dbReference type="GO" id="GO:0003723">
    <property type="term" value="F:RNA binding"/>
    <property type="evidence" value="ECO:0007669"/>
    <property type="project" value="InterPro"/>
</dbReference>